<dbReference type="GO" id="GO:0004650">
    <property type="term" value="F:polygalacturonase activity"/>
    <property type="evidence" value="ECO:0007669"/>
    <property type="project" value="UniProtKB-EC"/>
</dbReference>
<keyword evidence="8 13" id="KW-0378">Hydrolase</keyword>
<dbReference type="InterPro" id="IPR011050">
    <property type="entry name" value="Pectin_lyase_fold/virulence"/>
</dbReference>
<reference evidence="15 16" key="1">
    <citation type="journal article" date="2017" name="Genome Biol.">
        <title>New reference genome sequences of hot pepper reveal the massive evolution of plant disease-resistance genes by retroduplication.</title>
        <authorList>
            <person name="Kim S."/>
            <person name="Park J."/>
            <person name="Yeom S.I."/>
            <person name="Kim Y.M."/>
            <person name="Seo E."/>
            <person name="Kim K.T."/>
            <person name="Kim M.S."/>
            <person name="Lee J.M."/>
            <person name="Cheong K."/>
            <person name="Shin H.S."/>
            <person name="Kim S.B."/>
            <person name="Han K."/>
            <person name="Lee J."/>
            <person name="Park M."/>
            <person name="Lee H.A."/>
            <person name="Lee H.Y."/>
            <person name="Lee Y."/>
            <person name="Oh S."/>
            <person name="Lee J.H."/>
            <person name="Choi E."/>
            <person name="Choi E."/>
            <person name="Lee S.E."/>
            <person name="Jeon J."/>
            <person name="Kim H."/>
            <person name="Choi G."/>
            <person name="Song H."/>
            <person name="Lee J."/>
            <person name="Lee S.C."/>
            <person name="Kwon J.K."/>
            <person name="Lee H.Y."/>
            <person name="Koo N."/>
            <person name="Hong Y."/>
            <person name="Kim R.W."/>
            <person name="Kang W.H."/>
            <person name="Huh J.H."/>
            <person name="Kang B.C."/>
            <person name="Yang T.J."/>
            <person name="Lee Y.H."/>
            <person name="Bennetzen J.L."/>
            <person name="Choi D."/>
        </authorList>
    </citation>
    <scope>NUCLEOTIDE SEQUENCE [LARGE SCALE GENOMIC DNA]</scope>
    <source>
        <strain evidence="16">cv. PBC81</strain>
    </source>
</reference>
<dbReference type="InterPro" id="IPR012334">
    <property type="entry name" value="Pectin_lyas_fold"/>
</dbReference>
<evidence type="ECO:0000256" key="7">
    <source>
        <dbReference type="ARBA" id="ARBA00022737"/>
    </source>
</evidence>
<dbReference type="InterPro" id="IPR006626">
    <property type="entry name" value="PbH1"/>
</dbReference>
<dbReference type="FunFam" id="2.160.20.10:FF:000032">
    <property type="entry name" value="Pectin lyase-like superfamily protein"/>
    <property type="match status" value="1"/>
</dbReference>
<evidence type="ECO:0000256" key="1">
    <source>
        <dbReference type="ARBA" id="ARBA00004191"/>
    </source>
</evidence>
<proteinExistence type="inferred from homology"/>
<dbReference type="GO" id="GO:0071555">
    <property type="term" value="P:cell wall organization"/>
    <property type="evidence" value="ECO:0007669"/>
    <property type="project" value="UniProtKB-KW"/>
</dbReference>
<sequence>MMRFDSFFCCFSVPSYSVSIFASLLYSIIFSLLLFVNVSSFDPLIQFPTILKSSTGKSITLLYVNEFGAKGDGITDDTKIFQDVWKMACSSRLRPKIIVPNGYSFLVRPIDFVGPCRSKVSLLVEGSIVAPKDPKVWDGLDARKWLYFLKVRHLTVQGGGTINGMGHKWWAASCKTNTTNPCRHAPTAMTFHRCNNLKVRDIRMLNSQQMHISISNSIHVEVSHIIVQAPAKSPNTDGIHISSSTLVAIKDCTIRTGDDCISIVNNSSNILVKNIACGPGHGISIGSLGKSNSWAQVHNVCVDGAYLSNTENGVRIKTWQGGRGYVRKISFTNVWMENVSNPIIIDQYYCDSPVPCPNQTFGISIHSVSFVGIRGTSATKNAIKFACSDSSPCRKLYVKDVQLVSYLGFPTTSFCWRAYGSISGLNNPPCCFSFMQQPTKYLSNWNHQSI</sequence>
<dbReference type="STRING" id="33114.A0A2G2WLM2"/>
<organism evidence="15 16">
    <name type="scientific">Capsicum baccatum</name>
    <name type="common">Peruvian pepper</name>
    <dbReference type="NCBI Taxonomy" id="33114"/>
    <lineage>
        <taxon>Eukaryota</taxon>
        <taxon>Viridiplantae</taxon>
        <taxon>Streptophyta</taxon>
        <taxon>Embryophyta</taxon>
        <taxon>Tracheophyta</taxon>
        <taxon>Spermatophyta</taxon>
        <taxon>Magnoliopsida</taxon>
        <taxon>eudicotyledons</taxon>
        <taxon>Gunneridae</taxon>
        <taxon>Pentapetalae</taxon>
        <taxon>asterids</taxon>
        <taxon>lamiids</taxon>
        <taxon>Solanales</taxon>
        <taxon>Solanaceae</taxon>
        <taxon>Solanoideae</taxon>
        <taxon>Capsiceae</taxon>
        <taxon>Capsicum</taxon>
    </lineage>
</organism>
<evidence type="ECO:0000256" key="13">
    <source>
        <dbReference type="RuleBase" id="RU361169"/>
    </source>
</evidence>
<dbReference type="Pfam" id="PF00295">
    <property type="entry name" value="Glyco_hydro_28"/>
    <property type="match status" value="1"/>
</dbReference>
<gene>
    <name evidence="15" type="ORF">CQW23_15286</name>
</gene>
<evidence type="ECO:0000313" key="15">
    <source>
        <dbReference type="EMBL" id="PHT46128.1"/>
    </source>
</evidence>
<comment type="similarity">
    <text evidence="2 13">Belongs to the glycosyl hydrolase 28 family.</text>
</comment>
<keyword evidence="6" id="KW-0732">Signal</keyword>
<keyword evidence="14" id="KW-1133">Transmembrane helix</keyword>
<keyword evidence="14" id="KW-0472">Membrane</keyword>
<evidence type="ECO:0000256" key="14">
    <source>
        <dbReference type="SAM" id="Phobius"/>
    </source>
</evidence>
<keyword evidence="5" id="KW-0964">Secreted</keyword>
<keyword evidence="9 13" id="KW-0326">Glycosidase</keyword>
<evidence type="ECO:0000313" key="16">
    <source>
        <dbReference type="Proteomes" id="UP000224567"/>
    </source>
</evidence>
<name>A0A2G2WLM2_CAPBA</name>
<keyword evidence="4" id="KW-0134">Cell wall</keyword>
<dbReference type="InterPro" id="IPR000743">
    <property type="entry name" value="Glyco_hydro_28"/>
</dbReference>
<dbReference type="SMART" id="SM00710">
    <property type="entry name" value="PbH1"/>
    <property type="match status" value="5"/>
</dbReference>
<comment type="subcellular location">
    <subcellularLocation>
        <location evidence="1">Secreted</location>
        <location evidence="1">Cell wall</location>
    </subcellularLocation>
</comment>
<dbReference type="PANTHER" id="PTHR31375">
    <property type="match status" value="1"/>
</dbReference>
<keyword evidence="10" id="KW-0961">Cell wall biogenesis/degradation</keyword>
<evidence type="ECO:0000256" key="10">
    <source>
        <dbReference type="ARBA" id="ARBA00023316"/>
    </source>
</evidence>
<keyword evidence="7" id="KW-0677">Repeat</keyword>
<keyword evidence="14" id="KW-0812">Transmembrane</keyword>
<protein>
    <recommendedName>
        <fullName evidence="3">endo-polygalacturonase</fullName>
        <ecNumber evidence="3">3.2.1.15</ecNumber>
    </recommendedName>
</protein>
<accession>A0A2G2WLM2</accession>
<evidence type="ECO:0000256" key="5">
    <source>
        <dbReference type="ARBA" id="ARBA00022525"/>
    </source>
</evidence>
<feature type="transmembrane region" description="Helical" evidence="14">
    <location>
        <begin position="7"/>
        <end position="36"/>
    </location>
</feature>
<keyword evidence="16" id="KW-1185">Reference proteome</keyword>
<evidence type="ECO:0000256" key="6">
    <source>
        <dbReference type="ARBA" id="ARBA00022729"/>
    </source>
</evidence>
<dbReference type="EMBL" id="MLFT02000006">
    <property type="protein sequence ID" value="PHT46128.1"/>
    <property type="molecule type" value="Genomic_DNA"/>
</dbReference>
<feature type="active site" evidence="12">
    <location>
        <position position="281"/>
    </location>
</feature>
<dbReference type="SUPFAM" id="SSF51126">
    <property type="entry name" value="Pectin lyase-like"/>
    <property type="match status" value="1"/>
</dbReference>
<dbReference type="GO" id="GO:0005975">
    <property type="term" value="P:carbohydrate metabolic process"/>
    <property type="evidence" value="ECO:0007669"/>
    <property type="project" value="InterPro"/>
</dbReference>
<evidence type="ECO:0000256" key="4">
    <source>
        <dbReference type="ARBA" id="ARBA00022512"/>
    </source>
</evidence>
<evidence type="ECO:0000256" key="2">
    <source>
        <dbReference type="ARBA" id="ARBA00008834"/>
    </source>
</evidence>
<dbReference type="AlphaFoldDB" id="A0A2G2WLM2"/>
<evidence type="ECO:0000256" key="9">
    <source>
        <dbReference type="ARBA" id="ARBA00023295"/>
    </source>
</evidence>
<dbReference type="OrthoDB" id="187139at2759"/>
<comment type="catalytic activity">
    <reaction evidence="11">
        <text>(1,4-alpha-D-galacturonosyl)n+m + H2O = (1,4-alpha-D-galacturonosyl)n + (1,4-alpha-D-galacturonosyl)m.</text>
        <dbReference type="EC" id="3.2.1.15"/>
    </reaction>
</comment>
<evidence type="ECO:0000256" key="11">
    <source>
        <dbReference type="ARBA" id="ARBA00034074"/>
    </source>
</evidence>
<dbReference type="Proteomes" id="UP000224567">
    <property type="component" value="Unassembled WGS sequence"/>
</dbReference>
<dbReference type="PROSITE" id="PS00502">
    <property type="entry name" value="POLYGALACTURONASE"/>
    <property type="match status" value="1"/>
</dbReference>
<evidence type="ECO:0000256" key="3">
    <source>
        <dbReference type="ARBA" id="ARBA00012736"/>
    </source>
</evidence>
<evidence type="ECO:0000256" key="8">
    <source>
        <dbReference type="ARBA" id="ARBA00022801"/>
    </source>
</evidence>
<reference evidence="16" key="2">
    <citation type="journal article" date="2017" name="J. Anim. Genet.">
        <title>Multiple reference genome sequences of hot pepper reveal the massive evolution of plant disease resistance genes by retroduplication.</title>
        <authorList>
            <person name="Kim S."/>
            <person name="Park J."/>
            <person name="Yeom S.-I."/>
            <person name="Kim Y.-M."/>
            <person name="Seo E."/>
            <person name="Kim K.-T."/>
            <person name="Kim M.-S."/>
            <person name="Lee J.M."/>
            <person name="Cheong K."/>
            <person name="Shin H.-S."/>
            <person name="Kim S.-B."/>
            <person name="Han K."/>
            <person name="Lee J."/>
            <person name="Park M."/>
            <person name="Lee H.-A."/>
            <person name="Lee H.-Y."/>
            <person name="Lee Y."/>
            <person name="Oh S."/>
            <person name="Lee J.H."/>
            <person name="Choi E."/>
            <person name="Choi E."/>
            <person name="Lee S.E."/>
            <person name="Jeon J."/>
            <person name="Kim H."/>
            <person name="Choi G."/>
            <person name="Song H."/>
            <person name="Lee J."/>
            <person name="Lee S.-C."/>
            <person name="Kwon J.-K."/>
            <person name="Lee H.-Y."/>
            <person name="Koo N."/>
            <person name="Hong Y."/>
            <person name="Kim R.W."/>
            <person name="Kang W.-H."/>
            <person name="Huh J.H."/>
            <person name="Kang B.-C."/>
            <person name="Yang T.-J."/>
            <person name="Lee Y.-H."/>
            <person name="Bennetzen J.L."/>
            <person name="Choi D."/>
        </authorList>
    </citation>
    <scope>NUCLEOTIDE SEQUENCE [LARGE SCALE GENOMIC DNA]</scope>
    <source>
        <strain evidence="16">cv. PBC81</strain>
    </source>
</reference>
<dbReference type="Gene3D" id="2.160.20.10">
    <property type="entry name" value="Single-stranded right-handed beta-helix, Pectin lyase-like"/>
    <property type="match status" value="1"/>
</dbReference>
<evidence type="ECO:0000256" key="12">
    <source>
        <dbReference type="PROSITE-ProRule" id="PRU10052"/>
    </source>
</evidence>
<comment type="caution">
    <text evidence="15">The sequence shown here is derived from an EMBL/GenBank/DDBJ whole genome shotgun (WGS) entry which is preliminary data.</text>
</comment>
<dbReference type="EC" id="3.2.1.15" evidence="3"/>